<feature type="non-terminal residue" evidence="1">
    <location>
        <position position="1"/>
    </location>
</feature>
<dbReference type="EMBL" id="BART01031053">
    <property type="protein sequence ID" value="GAH10174.1"/>
    <property type="molecule type" value="Genomic_DNA"/>
</dbReference>
<gene>
    <name evidence="1" type="ORF">S01H4_54030</name>
</gene>
<dbReference type="AlphaFoldDB" id="X1DZ30"/>
<accession>X1DZ30</accession>
<proteinExistence type="predicted"/>
<evidence type="ECO:0008006" key="2">
    <source>
        <dbReference type="Google" id="ProtNLM"/>
    </source>
</evidence>
<name>X1DZ30_9ZZZZ</name>
<protein>
    <recommendedName>
        <fullName evidence="2">Phage head morphogenesis domain-containing protein</fullName>
    </recommendedName>
</protein>
<comment type="caution">
    <text evidence="1">The sequence shown here is derived from an EMBL/GenBank/DDBJ whole genome shotgun (WGS) entry which is preliminary data.</text>
</comment>
<organism evidence="1">
    <name type="scientific">marine sediment metagenome</name>
    <dbReference type="NCBI Taxonomy" id="412755"/>
    <lineage>
        <taxon>unclassified sequences</taxon>
        <taxon>metagenomes</taxon>
        <taxon>ecological metagenomes</taxon>
    </lineage>
</organism>
<sequence>TVAAAAMGAASVFLIGKQLQPDIIQGGRLSVPRIGQLTFLERSYLAGKVANEIGADKVRRMSSRTLDRWIAERLVVSDADLVQLDGLKNRTRRWLNGRMTDWQTRQRATIDTASREWDATVARAEGPAILTLPAERRRKVAGLSRSLAAQASLLVPEMDRMLQTDMSQFFQEGQMQGVPEEEIVYKIPRPSACIQCFRLHIGSDGQPIKYVLGDVEGNSNVGAAPDDWMFTIGPVHPHCYCILHRETQEPAPGPSQAM</sequence>
<feature type="non-terminal residue" evidence="1">
    <location>
        <position position="258"/>
    </location>
</feature>
<evidence type="ECO:0000313" key="1">
    <source>
        <dbReference type="EMBL" id="GAH10174.1"/>
    </source>
</evidence>
<reference evidence="1" key="1">
    <citation type="journal article" date="2014" name="Front. Microbiol.">
        <title>High frequency of phylogenetically diverse reductive dehalogenase-homologous genes in deep subseafloor sedimentary metagenomes.</title>
        <authorList>
            <person name="Kawai M."/>
            <person name="Futagami T."/>
            <person name="Toyoda A."/>
            <person name="Takaki Y."/>
            <person name="Nishi S."/>
            <person name="Hori S."/>
            <person name="Arai W."/>
            <person name="Tsubouchi T."/>
            <person name="Morono Y."/>
            <person name="Uchiyama I."/>
            <person name="Ito T."/>
            <person name="Fujiyama A."/>
            <person name="Inagaki F."/>
            <person name="Takami H."/>
        </authorList>
    </citation>
    <scope>NUCLEOTIDE SEQUENCE</scope>
    <source>
        <strain evidence="1">Expedition CK06-06</strain>
    </source>
</reference>